<keyword evidence="1" id="KW-0812">Transmembrane</keyword>
<keyword evidence="1" id="KW-1133">Transmembrane helix</keyword>
<dbReference type="InterPro" id="IPR000917">
    <property type="entry name" value="Sulfatase_N"/>
</dbReference>
<accession>A0A1M5Z5G9</accession>
<feature type="domain" description="Inner membrane protein YejM N-terminal" evidence="3">
    <location>
        <begin position="7"/>
        <end position="247"/>
    </location>
</feature>
<proteinExistence type="predicted"/>
<evidence type="ECO:0000259" key="2">
    <source>
        <dbReference type="Pfam" id="PF00884"/>
    </source>
</evidence>
<feature type="transmembrane region" description="Helical" evidence="1">
    <location>
        <begin position="50"/>
        <end position="75"/>
    </location>
</feature>
<dbReference type="InterPro" id="IPR024588">
    <property type="entry name" value="YejM_N"/>
</dbReference>
<dbReference type="PANTHER" id="PTHR43751:SF3">
    <property type="entry name" value="SULFATASE N-TERMINAL DOMAIN-CONTAINING PROTEIN"/>
    <property type="match status" value="1"/>
</dbReference>
<dbReference type="Gene3D" id="3.40.720.10">
    <property type="entry name" value="Alkaline Phosphatase, subunit A"/>
    <property type="match status" value="1"/>
</dbReference>
<name>A0A1M5Z5G9_9GAMM</name>
<dbReference type="Pfam" id="PF11893">
    <property type="entry name" value="DUF3413"/>
    <property type="match status" value="1"/>
</dbReference>
<dbReference type="InterPro" id="IPR012159">
    <property type="entry name" value="YejM-like"/>
</dbReference>
<dbReference type="STRING" id="299255.SAMN02745129_4683"/>
<dbReference type="EMBL" id="FQXG01000009">
    <property type="protein sequence ID" value="SHI19459.1"/>
    <property type="molecule type" value="Genomic_DNA"/>
</dbReference>
<dbReference type="Proteomes" id="UP000184268">
    <property type="component" value="Unassembled WGS sequence"/>
</dbReference>
<feature type="transmembrane region" description="Helical" evidence="1">
    <location>
        <begin position="20"/>
        <end position="38"/>
    </location>
</feature>
<feature type="transmembrane region" description="Helical" evidence="1">
    <location>
        <begin position="165"/>
        <end position="187"/>
    </location>
</feature>
<dbReference type="InterPro" id="IPR017850">
    <property type="entry name" value="Alkaline_phosphatase_core_sf"/>
</dbReference>
<evidence type="ECO:0000259" key="3">
    <source>
        <dbReference type="Pfam" id="PF11893"/>
    </source>
</evidence>
<keyword evidence="1" id="KW-0472">Membrane</keyword>
<evidence type="ECO:0000256" key="1">
    <source>
        <dbReference type="SAM" id="Phobius"/>
    </source>
</evidence>
<dbReference type="InterPro" id="IPR052701">
    <property type="entry name" value="GAG_Ulvan_Degrading_Sulfatases"/>
</dbReference>
<dbReference type="Pfam" id="PF00884">
    <property type="entry name" value="Sulfatase"/>
    <property type="match status" value="1"/>
</dbReference>
<keyword evidence="5" id="KW-1185">Reference proteome</keyword>
<dbReference type="PANTHER" id="PTHR43751">
    <property type="entry name" value="SULFATASE"/>
    <property type="match status" value="1"/>
</dbReference>
<evidence type="ECO:0008006" key="6">
    <source>
        <dbReference type="Google" id="ProtNLM"/>
    </source>
</evidence>
<feature type="domain" description="Sulfatase N-terminal" evidence="2">
    <location>
        <begin position="253"/>
        <end position="511"/>
    </location>
</feature>
<protein>
    <recommendedName>
        <fullName evidence="6">Inner membrane protein YejM N-terminal domain-containing protein</fullName>
    </recommendedName>
</protein>
<sequence length="597" mass="66823">MQTADPNRDKVSPLVLWGHWFTFANILLAILIASRYVLAEGWPSTLLGQVYLVANLIGHFSFLGFVVYLIALFPVTLLLPNSRILRGYAAVVATVALSALVFDTQIFTYYRLHLSPFVLDLASSDLNALLKSPVLLLLPVGLMALQLVIANAIWKRIHRIRRRRIGSRVTTVLVSCFVASHLVHIWADAAVYRPITYQDDMFPLHYPFTAKGFMARQGLMDDQTLTERVREATPTHQLNYPLAPMQCSIDEQPNVLMVIVEAWRADLVDQQTMPNLMAFAEQSHWFTQHRSGSNEYGNGIYSLLYSMLPAYEASLIADKKPPVVTEQLKAAGYKLAIFGSEELSESRSMVALLSDFKQVPQPSVWEPAEQDQATVSQLIEHLGSAQGPEFALATLNAPAYYSTPVGFVGIPTVRPEQKMNHAQRVLFNQYRQSLSFIDGELGRLLDAVDDNTLVILTGSHGNLFTTDGNANMRGNFSDPAVQVPMLVRMPGQKPRTITHASSHYGLVPALMTNLLQCDNPIRDYSVGESLYQPQALPYLVMGNDRNFAIKSSKGTTVINHHGEYRVYNNEYRRQRGASLDVPTLINMMEEGRRFLSH</sequence>
<feature type="transmembrane region" description="Helical" evidence="1">
    <location>
        <begin position="132"/>
        <end position="153"/>
    </location>
</feature>
<gene>
    <name evidence="4" type="ORF">SAMN02745129_4683</name>
</gene>
<feature type="transmembrane region" description="Helical" evidence="1">
    <location>
        <begin position="87"/>
        <end position="112"/>
    </location>
</feature>
<dbReference type="SUPFAM" id="SSF53649">
    <property type="entry name" value="Alkaline phosphatase-like"/>
    <property type="match status" value="1"/>
</dbReference>
<organism evidence="4 5">
    <name type="scientific">Ferrimonas marina</name>
    <dbReference type="NCBI Taxonomy" id="299255"/>
    <lineage>
        <taxon>Bacteria</taxon>
        <taxon>Pseudomonadati</taxon>
        <taxon>Pseudomonadota</taxon>
        <taxon>Gammaproteobacteria</taxon>
        <taxon>Alteromonadales</taxon>
        <taxon>Ferrimonadaceae</taxon>
        <taxon>Ferrimonas</taxon>
    </lineage>
</organism>
<evidence type="ECO:0000313" key="4">
    <source>
        <dbReference type="EMBL" id="SHI19459.1"/>
    </source>
</evidence>
<dbReference type="AlphaFoldDB" id="A0A1M5Z5G9"/>
<dbReference type="PIRSF" id="PIRSF004950">
    <property type="entry name" value="Mmb_sulf_HI0842"/>
    <property type="match status" value="1"/>
</dbReference>
<reference evidence="4 5" key="1">
    <citation type="submission" date="2016-11" db="EMBL/GenBank/DDBJ databases">
        <authorList>
            <person name="Jaros S."/>
            <person name="Januszkiewicz K."/>
            <person name="Wedrychowicz H."/>
        </authorList>
    </citation>
    <scope>NUCLEOTIDE SEQUENCE [LARGE SCALE GENOMIC DNA]</scope>
    <source>
        <strain evidence="4 5">DSM 16917</strain>
    </source>
</reference>
<evidence type="ECO:0000313" key="5">
    <source>
        <dbReference type="Proteomes" id="UP000184268"/>
    </source>
</evidence>